<dbReference type="GO" id="GO:0016491">
    <property type="term" value="F:oxidoreductase activity"/>
    <property type="evidence" value="ECO:0007669"/>
    <property type="project" value="UniProtKB-KW"/>
</dbReference>
<evidence type="ECO:0000256" key="5">
    <source>
        <dbReference type="SAM" id="MobiDB-lite"/>
    </source>
</evidence>
<dbReference type="InterPro" id="IPR045087">
    <property type="entry name" value="Cu-oxidase_fam"/>
</dbReference>
<keyword evidence="3" id="KW-0560">Oxidoreductase</keyword>
<evidence type="ECO:0000259" key="7">
    <source>
        <dbReference type="Pfam" id="PF07731"/>
    </source>
</evidence>
<keyword evidence="4" id="KW-0186">Copper</keyword>
<evidence type="ECO:0000259" key="6">
    <source>
        <dbReference type="Pfam" id="PF00394"/>
    </source>
</evidence>
<dbReference type="EMBL" id="JANBTW010000013">
    <property type="protein sequence ID" value="KAJ2679297.1"/>
    <property type="molecule type" value="Genomic_DNA"/>
</dbReference>
<dbReference type="AlphaFoldDB" id="A0A9W8GCD4"/>
<dbReference type="GO" id="GO:0005507">
    <property type="term" value="F:copper ion binding"/>
    <property type="evidence" value="ECO:0007669"/>
    <property type="project" value="InterPro"/>
</dbReference>
<evidence type="ECO:0000256" key="4">
    <source>
        <dbReference type="ARBA" id="ARBA00023008"/>
    </source>
</evidence>
<evidence type="ECO:0000313" key="10">
    <source>
        <dbReference type="Proteomes" id="UP001151518"/>
    </source>
</evidence>
<dbReference type="PROSITE" id="PS00080">
    <property type="entry name" value="MULTICOPPER_OXIDASE2"/>
    <property type="match status" value="1"/>
</dbReference>
<evidence type="ECO:0000256" key="1">
    <source>
        <dbReference type="ARBA" id="ARBA00010609"/>
    </source>
</evidence>
<proteinExistence type="inferred from homology"/>
<dbReference type="Gene3D" id="2.60.40.420">
    <property type="entry name" value="Cupredoxins - blue copper proteins"/>
    <property type="match status" value="3"/>
</dbReference>
<evidence type="ECO:0000259" key="8">
    <source>
        <dbReference type="Pfam" id="PF07732"/>
    </source>
</evidence>
<feature type="domain" description="Plastocyanin-like" evidence="8">
    <location>
        <begin position="15"/>
        <end position="129"/>
    </location>
</feature>
<dbReference type="SUPFAM" id="SSF49503">
    <property type="entry name" value="Cupredoxins"/>
    <property type="match status" value="3"/>
</dbReference>
<dbReference type="PANTHER" id="PTHR11709:SF361">
    <property type="entry name" value="IRON TRANSPORT MULTICOPPER OXIDASE FET3"/>
    <property type="match status" value="1"/>
</dbReference>
<evidence type="ECO:0000313" key="9">
    <source>
        <dbReference type="EMBL" id="KAJ2679297.1"/>
    </source>
</evidence>
<dbReference type="InterPro" id="IPR008972">
    <property type="entry name" value="Cupredoxin"/>
</dbReference>
<dbReference type="Pfam" id="PF00394">
    <property type="entry name" value="Cu-oxidase"/>
    <property type="match status" value="1"/>
</dbReference>
<feature type="region of interest" description="Disordered" evidence="5">
    <location>
        <begin position="521"/>
        <end position="547"/>
    </location>
</feature>
<comment type="caution">
    <text evidence="9">The sequence shown here is derived from an EMBL/GenBank/DDBJ whole genome shotgun (WGS) entry which is preliminary data.</text>
</comment>
<reference evidence="9" key="1">
    <citation type="submission" date="2022-07" db="EMBL/GenBank/DDBJ databases">
        <title>Phylogenomic reconstructions and comparative analyses of Kickxellomycotina fungi.</title>
        <authorList>
            <person name="Reynolds N.K."/>
            <person name="Stajich J.E."/>
            <person name="Barry K."/>
            <person name="Grigoriev I.V."/>
            <person name="Crous P."/>
            <person name="Smith M.E."/>
        </authorList>
    </citation>
    <scope>NUCLEOTIDE SEQUENCE</scope>
    <source>
        <strain evidence="9">NRRL 3115</strain>
    </source>
</reference>
<protein>
    <submittedName>
        <fullName evidence="9">Ferroxidase fet3</fullName>
    </submittedName>
</protein>
<evidence type="ECO:0000256" key="2">
    <source>
        <dbReference type="ARBA" id="ARBA00022723"/>
    </source>
</evidence>
<feature type="domain" description="Plastocyanin-like" evidence="6">
    <location>
        <begin position="139"/>
        <end position="268"/>
    </location>
</feature>
<dbReference type="PANTHER" id="PTHR11709">
    <property type="entry name" value="MULTI-COPPER OXIDASE"/>
    <property type="match status" value="1"/>
</dbReference>
<gene>
    <name evidence="9" type="primary">FET3_2</name>
    <name evidence="9" type="ORF">GGI25_001653</name>
</gene>
<organism evidence="9 10">
    <name type="scientific">Coemansia spiralis</name>
    <dbReference type="NCBI Taxonomy" id="417178"/>
    <lineage>
        <taxon>Eukaryota</taxon>
        <taxon>Fungi</taxon>
        <taxon>Fungi incertae sedis</taxon>
        <taxon>Zoopagomycota</taxon>
        <taxon>Kickxellomycotina</taxon>
        <taxon>Kickxellomycetes</taxon>
        <taxon>Kickxellales</taxon>
        <taxon>Kickxellaceae</taxon>
        <taxon>Coemansia</taxon>
    </lineage>
</organism>
<evidence type="ECO:0000256" key="3">
    <source>
        <dbReference type="ARBA" id="ARBA00023002"/>
    </source>
</evidence>
<sequence>MALALSADVFVDWDIGYVMVNRDGYNTRRAIGVNGKLPIPPVEATIGDTVYMHVHNSLDKPTSIHAHGLFQNGTNAMDGPAFVSQCPIPPGESFTYVYKLVQSGTYWIHGHTLHQNSDGLRSPFIIYDGADVPYDYDDDILLSFEDWFKEEFAERLAETIDPNGSFPPPHGYGFGLINGYNGNDTQPLYFEPCKTYRIRLINMGSLYSFKFSLPGHRMFVMETDGIYTEPLEVDLIDIAPAQRYSVLVKSHSTVDYNYRYNATMHADFIPTTRGLNPRVYMGNIIYNANAPFKPMSQINEAQIVQLNDIYLNSLDSEPALPVDRSIEILVGNEPFSNGQHLDIMNNITYKEPLVPSLFTALSMGSLAMDPQVYGPQSNAHVLRYNEVIELVIHNPSNLPHPFHLHGHAFQITEYGLSDKNVPGFPLPDPLPQTLYAQAAPIKRDTMVIPPNQYIKLRFKANNPGVWFFHCHLDVHAALGMAQIFVEAPDILQRTQNAPSKMYEFCIKQGIPISGNAAGNRGLDFTGLPPPPTPVPRSATRNRDALVH</sequence>
<comment type="similarity">
    <text evidence="1">Belongs to the multicopper oxidase family.</text>
</comment>
<feature type="domain" description="Plastocyanin-like" evidence="7">
    <location>
        <begin position="352"/>
        <end position="488"/>
    </location>
</feature>
<dbReference type="Pfam" id="PF07731">
    <property type="entry name" value="Cu-oxidase_2"/>
    <property type="match status" value="1"/>
</dbReference>
<dbReference type="OrthoDB" id="2121828at2759"/>
<dbReference type="InterPro" id="IPR011706">
    <property type="entry name" value="Cu-oxidase_C"/>
</dbReference>
<dbReference type="InterPro" id="IPR011707">
    <property type="entry name" value="Cu-oxidase-like_N"/>
</dbReference>
<keyword evidence="2" id="KW-0479">Metal-binding</keyword>
<dbReference type="Proteomes" id="UP001151518">
    <property type="component" value="Unassembled WGS sequence"/>
</dbReference>
<accession>A0A9W8GCD4</accession>
<dbReference type="InterPro" id="IPR001117">
    <property type="entry name" value="Cu-oxidase_2nd"/>
</dbReference>
<name>A0A9W8GCD4_9FUNG</name>
<dbReference type="InterPro" id="IPR002355">
    <property type="entry name" value="Cu_oxidase_Cu_BS"/>
</dbReference>
<dbReference type="Pfam" id="PF07732">
    <property type="entry name" value="Cu-oxidase_3"/>
    <property type="match status" value="1"/>
</dbReference>